<feature type="non-terminal residue" evidence="2">
    <location>
        <position position="462"/>
    </location>
</feature>
<comment type="caution">
    <text evidence="2">The sequence shown here is derived from an EMBL/GenBank/DDBJ whole genome shotgun (WGS) entry which is preliminary data.</text>
</comment>
<proteinExistence type="predicted"/>
<gene>
    <name evidence="2" type="ORF">THAOC_15057</name>
</gene>
<feature type="region of interest" description="Disordered" evidence="1">
    <location>
        <begin position="391"/>
        <end position="418"/>
    </location>
</feature>
<reference evidence="2 3" key="1">
    <citation type="journal article" date="2012" name="Genome Biol.">
        <title>Genome and low-iron response of an oceanic diatom adapted to chronic iron limitation.</title>
        <authorList>
            <person name="Lommer M."/>
            <person name="Specht M."/>
            <person name="Roy A.S."/>
            <person name="Kraemer L."/>
            <person name="Andreson R."/>
            <person name="Gutowska M.A."/>
            <person name="Wolf J."/>
            <person name="Bergner S.V."/>
            <person name="Schilhabel M.B."/>
            <person name="Klostermeier U.C."/>
            <person name="Beiko R.G."/>
            <person name="Rosenstiel P."/>
            <person name="Hippler M."/>
            <person name="Laroche J."/>
        </authorList>
    </citation>
    <scope>NUCLEOTIDE SEQUENCE [LARGE SCALE GENOMIC DNA]</scope>
    <source>
        <strain evidence="2 3">CCMP1005</strain>
    </source>
</reference>
<evidence type="ECO:0000256" key="1">
    <source>
        <dbReference type="SAM" id="MobiDB-lite"/>
    </source>
</evidence>
<feature type="region of interest" description="Disordered" evidence="1">
    <location>
        <begin position="191"/>
        <end position="348"/>
    </location>
</feature>
<sequence>MTEAILKCPTCNAVHHEKTDVFGNKKGEKSDFDAREIFGVNYTCPITLEDTDELVALPCGHLLSKRAYGQMGGCTGGASLEEADGRDDGCGEDRALIHIRKAGQRSCEGTYRRHSRGDDAYTKIGQYDGQDVTYSIEVRTVELKRWWYLSCDSSNPSEPRIDFYRAPVKDSCDYPKGVRWEAASLFGKFPSPRVARSKGEESVESDRSTTNQSDGDEKETGAIIGRPAGVRRPASRGVSRPRRPGPPCGIGLGVRSAHGVRGGGSIPPVPGGVPPVPSPLADRPGAPDEERGVSVDRGGVGRPSRRRGGPPAAPRRRRGSALRYVDSSPGGGGPDDGTTASATSPRGEFTLLRPHLQFSEVDLQELFGGDGVPGGAPAAGRIHEALEERWRADAEEKQRGRNHRPVSRGDARLGRSEGEPVFLASVVRASEVPAAAESRPRRRGGRSAVRTAPAVLRAVESG</sequence>
<feature type="compositionally biased region" description="Basic residues" evidence="1">
    <location>
        <begin position="303"/>
        <end position="320"/>
    </location>
</feature>
<dbReference type="Proteomes" id="UP000266841">
    <property type="component" value="Unassembled WGS sequence"/>
</dbReference>
<accession>K0SGZ4</accession>
<protein>
    <submittedName>
        <fullName evidence="2">Uncharacterized protein</fullName>
    </submittedName>
</protein>
<feature type="region of interest" description="Disordered" evidence="1">
    <location>
        <begin position="430"/>
        <end position="462"/>
    </location>
</feature>
<feature type="compositionally biased region" description="Basic and acidic residues" evidence="1">
    <location>
        <begin position="407"/>
        <end position="418"/>
    </location>
</feature>
<feature type="compositionally biased region" description="Basic and acidic residues" evidence="1">
    <location>
        <begin position="285"/>
        <end position="294"/>
    </location>
</feature>
<organism evidence="2 3">
    <name type="scientific">Thalassiosira oceanica</name>
    <name type="common">Marine diatom</name>
    <dbReference type="NCBI Taxonomy" id="159749"/>
    <lineage>
        <taxon>Eukaryota</taxon>
        <taxon>Sar</taxon>
        <taxon>Stramenopiles</taxon>
        <taxon>Ochrophyta</taxon>
        <taxon>Bacillariophyta</taxon>
        <taxon>Coscinodiscophyceae</taxon>
        <taxon>Thalassiosirophycidae</taxon>
        <taxon>Thalassiosirales</taxon>
        <taxon>Thalassiosiraceae</taxon>
        <taxon>Thalassiosira</taxon>
    </lineage>
</organism>
<feature type="compositionally biased region" description="Pro residues" evidence="1">
    <location>
        <begin position="267"/>
        <end position="278"/>
    </location>
</feature>
<keyword evidence="3" id="KW-1185">Reference proteome</keyword>
<evidence type="ECO:0000313" key="3">
    <source>
        <dbReference type="Proteomes" id="UP000266841"/>
    </source>
</evidence>
<dbReference type="AlphaFoldDB" id="K0SGZ4"/>
<evidence type="ECO:0000313" key="2">
    <source>
        <dbReference type="EMBL" id="EJK64229.1"/>
    </source>
</evidence>
<feature type="compositionally biased region" description="Basic and acidic residues" evidence="1">
    <location>
        <begin position="197"/>
        <end position="207"/>
    </location>
</feature>
<name>K0SGZ4_THAOC</name>
<dbReference type="EMBL" id="AGNL01017502">
    <property type="protein sequence ID" value="EJK64229.1"/>
    <property type="molecule type" value="Genomic_DNA"/>
</dbReference>